<dbReference type="SUPFAM" id="SSF50249">
    <property type="entry name" value="Nucleic acid-binding proteins"/>
    <property type="match status" value="1"/>
</dbReference>
<dbReference type="Pfam" id="PF23214">
    <property type="entry name" value="SH3_CYT4"/>
    <property type="match status" value="1"/>
</dbReference>
<evidence type="ECO:0000313" key="4">
    <source>
        <dbReference type="Proteomes" id="UP000308549"/>
    </source>
</evidence>
<dbReference type="SMART" id="SM00955">
    <property type="entry name" value="RNB"/>
    <property type="match status" value="1"/>
</dbReference>
<dbReference type="OrthoDB" id="2285229at2759"/>
<sequence length="1311" mass="148364">MRSTRHASAGVSPGTPHVCIRCRIQTQRRAGHTSAPAPAASNAASTKKSGTESIRPAYRSKPSGLPLQIREISVPTNLIQKGDTHDPRPLTDQAYFNELSHESDGHGSRIDCHAAKLSRREESPAKLRRAVEPELPAQKDLRRQRLQREHHEMGRSELDELLQKHVELGQTAGGGGDVHGKVAVGTDKRGESQKAGGMPSHRAKRMDKARRVDDEATRPAVAYNTRFSPATSPPKKSRTLQSPEHRQPRGTLIWPPPPSAAQYSQSRGYHSSRNVFQQVAAAQNSTSQPFTPELMPDPAKWQSPHGIRAQLRQWQEEYGHEQDLKRQDVDDGDDFDALGEASNNLTRLPSAKMAFTNTSAEQEEEEREAMAHFMQAPIDEPTSAELNTRFLNVGDLVEIEFMKSEREPVIAVFVRNTGTLAQFYTMQGRWVHLPEKRIQYSIPGWFRKEDVEPLLQYLPKPEEVESDFDRLMEDAYLRDLNVPRWVASPLVSRMVRFYEETKEIYRRHAATLDNAHDLMAHSTNLRYGTLVSAATTLLKLPANEVPLTALYAVRQALSNAGFAFNIDRRSHRLTGYLQIRSKEQVRMVEQVRRWLREWQDDLATLASKTSKQQRERHRSSQGAWYVYNFLAKAKAIVQRSRLDRQPTPSNIGPSKVRLPITSKQQCVRSTMEEEFNDSDVELVRFIEAWSLSQMFAGVPRIEALPPLLLQATGLYEDFELVTQTGLLFLQELGTVMPYENRIRFDQHLLLPASQHSKPLQHLMTTLEDMSDKQNPFVDSMADLRHDWGELPVYCIDDAGAHEIDDGISIEDAGVGADGGKESWLHVHIANPTAFFDRNHALAKMARHMGESIYMPERTYMMLPRWATQKYFSLAPGRPCLTFSARVDAKGQIVDRKIRPGRVRNVFRLTPAEVKELIGVNDDSNFPETVLIVGGDSPEPKHRVSRVTNMDARHVEDLKLLRALSEQRSNIRAAAGGLFFDTHKPSVDVWTAHNRMGLDWDHPYRRGSRRVEGDPVIRVRTRGLQNWFSPFADAVGTTVREAMLVACEVAATWCADRAVPAIFRGSVQRAGKMDSEAFYRDILAPAAKESPKGEYPMHLGTRYLETFGSTEFRTKPFKHKVLGMPAYGKVTSPLRRYGDMIVHWQIEAALREEARIGRSLVNADPKPERSFLPFSTPVLKNLLIGLQPRETMILKAKRYADDFWIMMLLFRAHHFGEITLPFPQVWDEKTGRMRSVVRAYVHVPSQASLPSVACMIMELNVIASMTSGALANAGVGSEAKMGDVWECMIGEVDCFRRNVLLMPMRLLERVEE</sequence>
<dbReference type="EMBL" id="NAJL01000007">
    <property type="protein sequence ID" value="TKA31647.1"/>
    <property type="molecule type" value="Genomic_DNA"/>
</dbReference>
<dbReference type="InterPro" id="IPR001900">
    <property type="entry name" value="RNase_II/R"/>
</dbReference>
<protein>
    <recommendedName>
        <fullName evidence="2">RNB domain-containing protein</fullName>
    </recommendedName>
</protein>
<feature type="region of interest" description="Disordered" evidence="1">
    <location>
        <begin position="170"/>
        <end position="270"/>
    </location>
</feature>
<feature type="compositionally biased region" description="Low complexity" evidence="1">
    <location>
        <begin position="33"/>
        <end position="48"/>
    </location>
</feature>
<dbReference type="InterPro" id="IPR050180">
    <property type="entry name" value="RNR_Ribonuclease"/>
</dbReference>
<reference evidence="3 4" key="1">
    <citation type="submission" date="2017-03" db="EMBL/GenBank/DDBJ databases">
        <title>Genomes of endolithic fungi from Antarctica.</title>
        <authorList>
            <person name="Coleine C."/>
            <person name="Masonjones S."/>
            <person name="Stajich J.E."/>
        </authorList>
    </citation>
    <scope>NUCLEOTIDE SEQUENCE [LARGE SCALE GENOMIC DNA]</scope>
    <source>
        <strain evidence="3 4">CCFEE 6315</strain>
    </source>
</reference>
<dbReference type="Proteomes" id="UP000308549">
    <property type="component" value="Unassembled WGS sequence"/>
</dbReference>
<evidence type="ECO:0000256" key="1">
    <source>
        <dbReference type="SAM" id="MobiDB-lite"/>
    </source>
</evidence>
<dbReference type="GO" id="GO:0000175">
    <property type="term" value="F:3'-5'-RNA exonuclease activity"/>
    <property type="evidence" value="ECO:0007669"/>
    <property type="project" value="TreeGrafter"/>
</dbReference>
<gene>
    <name evidence="3" type="ORF">B0A50_01724</name>
</gene>
<evidence type="ECO:0000259" key="2">
    <source>
        <dbReference type="SMART" id="SM00955"/>
    </source>
</evidence>
<dbReference type="Pfam" id="PF00773">
    <property type="entry name" value="RNB"/>
    <property type="match status" value="1"/>
</dbReference>
<keyword evidence="4" id="KW-1185">Reference proteome</keyword>
<feature type="region of interest" description="Disordered" evidence="1">
    <location>
        <begin position="29"/>
        <end position="63"/>
    </location>
</feature>
<dbReference type="InterPro" id="IPR056624">
    <property type="entry name" value="WH_CYT4"/>
</dbReference>
<accession>A0A4U0U997</accession>
<dbReference type="InterPro" id="IPR056625">
    <property type="entry name" value="SH3_CYT4"/>
</dbReference>
<proteinExistence type="predicted"/>
<comment type="caution">
    <text evidence="3">The sequence shown here is derived from an EMBL/GenBank/DDBJ whole genome shotgun (WGS) entry which is preliminary data.</text>
</comment>
<dbReference type="Pfam" id="PF23216">
    <property type="entry name" value="WHD_CYT4"/>
    <property type="match status" value="1"/>
</dbReference>
<feature type="compositionally biased region" description="Polar residues" evidence="1">
    <location>
        <begin position="261"/>
        <end position="270"/>
    </location>
</feature>
<name>A0A4U0U997_9PEZI</name>
<dbReference type="GO" id="GO:0003723">
    <property type="term" value="F:RNA binding"/>
    <property type="evidence" value="ECO:0007669"/>
    <property type="project" value="InterPro"/>
</dbReference>
<evidence type="ECO:0000313" key="3">
    <source>
        <dbReference type="EMBL" id="TKA31647.1"/>
    </source>
</evidence>
<dbReference type="GO" id="GO:0000932">
    <property type="term" value="C:P-body"/>
    <property type="evidence" value="ECO:0007669"/>
    <property type="project" value="TreeGrafter"/>
</dbReference>
<dbReference type="InterPro" id="IPR012340">
    <property type="entry name" value="NA-bd_OB-fold"/>
</dbReference>
<dbReference type="GO" id="GO:0006402">
    <property type="term" value="P:mRNA catabolic process"/>
    <property type="evidence" value="ECO:0007669"/>
    <property type="project" value="TreeGrafter"/>
</dbReference>
<feature type="domain" description="RNB" evidence="2">
    <location>
        <begin position="784"/>
        <end position="1151"/>
    </location>
</feature>
<dbReference type="PANTHER" id="PTHR23355:SF65">
    <property type="entry name" value="EXORIBONUCLEASE CYT-4, PUTATIVE (AFU_ORTHOLOGUE AFUA_7G01550)-RELATED"/>
    <property type="match status" value="1"/>
</dbReference>
<dbReference type="PANTHER" id="PTHR23355">
    <property type="entry name" value="RIBONUCLEASE"/>
    <property type="match status" value="1"/>
</dbReference>
<feature type="region of interest" description="Disordered" evidence="1">
    <location>
        <begin position="117"/>
        <end position="144"/>
    </location>
</feature>
<organism evidence="3 4">
    <name type="scientific">Salinomyces thailandicus</name>
    <dbReference type="NCBI Taxonomy" id="706561"/>
    <lineage>
        <taxon>Eukaryota</taxon>
        <taxon>Fungi</taxon>
        <taxon>Dikarya</taxon>
        <taxon>Ascomycota</taxon>
        <taxon>Pezizomycotina</taxon>
        <taxon>Dothideomycetes</taxon>
        <taxon>Dothideomycetidae</taxon>
        <taxon>Mycosphaerellales</taxon>
        <taxon>Teratosphaeriaceae</taxon>
        <taxon>Salinomyces</taxon>
    </lineage>
</organism>